<gene>
    <name evidence="1" type="ORF">E4Q08_02875</name>
</gene>
<evidence type="ECO:0000313" key="1">
    <source>
        <dbReference type="EMBL" id="NMQ04277.1"/>
    </source>
</evidence>
<dbReference type="EMBL" id="SPMX01000006">
    <property type="protein sequence ID" value="NMQ04277.1"/>
    <property type="molecule type" value="Genomic_DNA"/>
</dbReference>
<name>A0ABX1T637_9PROT</name>
<evidence type="ECO:0000313" key="2">
    <source>
        <dbReference type="Proteomes" id="UP000886469"/>
    </source>
</evidence>
<dbReference type="RefSeq" id="WP_332351935.1">
    <property type="nucleotide sequence ID" value="NZ_JAZKUC010000001.1"/>
</dbReference>
<accession>A0ABX1T637</accession>
<reference evidence="1" key="1">
    <citation type="submission" date="2019-03" db="EMBL/GenBank/DDBJ databases">
        <title>Metabolic reconstructions from genomes of highly enriched 'Candidatus Accumulibacter' and 'Candidatus Competibacter' bioreactor populations.</title>
        <authorList>
            <person name="Annavajhala M.K."/>
            <person name="Welles L."/>
            <person name="Abbas B."/>
            <person name="Sorokin D."/>
            <person name="Park H."/>
            <person name="Van Loosdrecht M."/>
            <person name="Chandran K."/>
        </authorList>
    </citation>
    <scope>NUCLEOTIDE SEQUENCE</scope>
    <source>
        <strain evidence="1">SBR_L</strain>
    </source>
</reference>
<proteinExistence type="predicted"/>
<dbReference type="Proteomes" id="UP000886469">
    <property type="component" value="Unassembled WGS sequence"/>
</dbReference>
<protein>
    <submittedName>
        <fullName evidence="1">Uncharacterized protein</fullName>
    </submittedName>
</protein>
<comment type="caution">
    <text evidence="1">The sequence shown here is derived from an EMBL/GenBank/DDBJ whole genome shotgun (WGS) entry which is preliminary data.</text>
</comment>
<keyword evidence="2" id="KW-1185">Reference proteome</keyword>
<organism evidence="1 2">
    <name type="scientific">Candidatus Accumulibacter contiguus</name>
    <dbReference type="NCBI Taxonomy" id="2954381"/>
    <lineage>
        <taxon>Bacteria</taxon>
        <taxon>Pseudomonadati</taxon>
        <taxon>Pseudomonadota</taxon>
        <taxon>Betaproteobacteria</taxon>
        <taxon>Candidatus Accumulibacter</taxon>
    </lineage>
</organism>
<sequence>MRSITSRHLAWQGEMLAARIFSIACPLENGIMNSSDLLDITHQFAGDPDSDLMRYGFRYSLNPYINSESTRRQVFNIKL</sequence>